<evidence type="ECO:0000259" key="6">
    <source>
        <dbReference type="Pfam" id="PF00425"/>
    </source>
</evidence>
<dbReference type="PRINTS" id="PR00097">
    <property type="entry name" value="ANTSNTHASEII"/>
</dbReference>
<dbReference type="AlphaFoldDB" id="A0A239L4J1"/>
<evidence type="ECO:0000256" key="1">
    <source>
        <dbReference type="ARBA" id="ARBA00012266"/>
    </source>
</evidence>
<dbReference type="EMBL" id="FZOW01000012">
    <property type="protein sequence ID" value="SNT25245.1"/>
    <property type="molecule type" value="Genomic_DNA"/>
</dbReference>
<dbReference type="InterPro" id="IPR019999">
    <property type="entry name" value="Anth_synth_I-like"/>
</dbReference>
<protein>
    <recommendedName>
        <fullName evidence="1">anthranilate synthase</fullName>
        <ecNumber evidence="1">4.1.3.27</ecNumber>
    </recommendedName>
</protein>
<dbReference type="CDD" id="cd01743">
    <property type="entry name" value="GATase1_Anthranilate_Synthase"/>
    <property type="match status" value="1"/>
</dbReference>
<evidence type="ECO:0000313" key="8">
    <source>
        <dbReference type="Proteomes" id="UP000198327"/>
    </source>
</evidence>
<proteinExistence type="predicted"/>
<dbReference type="RefSeq" id="WP_089249289.1">
    <property type="nucleotide sequence ID" value="NZ_FZOW01000012.1"/>
</dbReference>
<dbReference type="Pfam" id="PF00117">
    <property type="entry name" value="GATase"/>
    <property type="match status" value="1"/>
</dbReference>
<dbReference type="InterPro" id="IPR015890">
    <property type="entry name" value="Chorismate_C"/>
</dbReference>
<dbReference type="Gene3D" id="3.60.120.10">
    <property type="entry name" value="Anthranilate synthase"/>
    <property type="match status" value="1"/>
</dbReference>
<dbReference type="PANTHER" id="PTHR11236">
    <property type="entry name" value="AMINOBENZOATE/ANTHRANILATE SYNTHASE"/>
    <property type="match status" value="1"/>
</dbReference>
<evidence type="ECO:0000259" key="5">
    <source>
        <dbReference type="Pfam" id="PF00117"/>
    </source>
</evidence>
<dbReference type="PRINTS" id="PR00096">
    <property type="entry name" value="GATASE"/>
</dbReference>
<dbReference type="PROSITE" id="PS51273">
    <property type="entry name" value="GATASE_TYPE_1"/>
    <property type="match status" value="1"/>
</dbReference>
<dbReference type="InterPro" id="IPR006221">
    <property type="entry name" value="TrpG/PapA_dom"/>
</dbReference>
<evidence type="ECO:0000256" key="3">
    <source>
        <dbReference type="ARBA" id="ARBA00023239"/>
    </source>
</evidence>
<comment type="catalytic activity">
    <reaction evidence="4">
        <text>chorismate + L-glutamine = anthranilate + pyruvate + L-glutamate + H(+)</text>
        <dbReference type="Rhea" id="RHEA:21732"/>
        <dbReference type="ChEBI" id="CHEBI:15361"/>
        <dbReference type="ChEBI" id="CHEBI:15378"/>
        <dbReference type="ChEBI" id="CHEBI:16567"/>
        <dbReference type="ChEBI" id="CHEBI:29748"/>
        <dbReference type="ChEBI" id="CHEBI:29985"/>
        <dbReference type="ChEBI" id="CHEBI:58359"/>
        <dbReference type="EC" id="4.1.3.27"/>
    </reaction>
</comment>
<feature type="domain" description="Glutamine amidotransferase" evidence="5">
    <location>
        <begin position="422"/>
        <end position="586"/>
    </location>
</feature>
<dbReference type="SUPFAM" id="SSF52317">
    <property type="entry name" value="Class I glutamine amidotransferase-like"/>
    <property type="match status" value="1"/>
</dbReference>
<dbReference type="Pfam" id="PF00425">
    <property type="entry name" value="Chorismate_bind"/>
    <property type="match status" value="1"/>
</dbReference>
<dbReference type="InterPro" id="IPR005801">
    <property type="entry name" value="ADC_synthase"/>
</dbReference>
<feature type="domain" description="Chorismate-utilising enzyme C-terminal" evidence="6">
    <location>
        <begin position="106"/>
        <end position="362"/>
    </location>
</feature>
<dbReference type="InterPro" id="IPR017926">
    <property type="entry name" value="GATASE"/>
</dbReference>
<dbReference type="EC" id="4.1.3.27" evidence="1"/>
<sequence length="629" mass="67049">MKDLLRSALAGSEPFALIAREHGVDVLVGNVVSVPSLADVPLDGDVLALVPFRQIQERGFACHDDGALLQCLRVSERVRVGVGEVLEAVEAGELSLRDGRFEPGDDEYASIVTRVLADEIGTGAGANFVIRRDFRAQLDDDLHAGLEIFRRLLLGESGSYWTFFVHTPLVTLVGATPERHVGFDGRTAIMNPISGTYRHPVDGPSGDGVLEFLGDAKENAELFMVVDEELKMMSRICARGGRVVGPRLKQMGHLTHTEYELVGDSDLDPRDILRETMFAPTVTGSPIENAARVIERYETSGRGYYSGVLALFENRDGVSTVDAPILIRTCEISPDGVLKISAGATLVRNSVPEHEVAETRSKLGGVLAALGVEARRPSFDDAIRLADVPGVSDALARRNEKLASFWLDSQFSVEVGSRGTAVVVDFEDQWTAMIAHQLRHLGMDVTVVRWEEFNGCDADLLVCGPGPGDPSCVSSARIARAEAIVRERLSSGLPLLAICLSHQILARVVGLDVVALPRPQQGVQKTVRVFGEERTVGFYNTFAAVPDDVAGVTVSADQGYVNALRGPGFESIQFHPESVLSTNGLGLLGGLVGRLVGGSPGLAGVSGPGVSVVPGVGPVGARAASSHSE</sequence>
<dbReference type="Proteomes" id="UP000198327">
    <property type="component" value="Unassembled WGS sequence"/>
</dbReference>
<dbReference type="PRINTS" id="PR00099">
    <property type="entry name" value="CPSGATASE"/>
</dbReference>
<dbReference type="STRING" id="398843.A3K89_09375"/>
<dbReference type="SUPFAM" id="SSF56322">
    <property type="entry name" value="ADC synthase"/>
    <property type="match status" value="1"/>
</dbReference>
<dbReference type="Gene3D" id="3.40.50.880">
    <property type="match status" value="1"/>
</dbReference>
<accession>A0A239L4J1</accession>
<organism evidence="7 8">
    <name type="scientific">Rhodococcoides kyotonense</name>
    <dbReference type="NCBI Taxonomy" id="398843"/>
    <lineage>
        <taxon>Bacteria</taxon>
        <taxon>Bacillati</taxon>
        <taxon>Actinomycetota</taxon>
        <taxon>Actinomycetes</taxon>
        <taxon>Mycobacteriales</taxon>
        <taxon>Nocardiaceae</taxon>
        <taxon>Rhodococcoides</taxon>
    </lineage>
</organism>
<dbReference type="InterPro" id="IPR029062">
    <property type="entry name" value="Class_I_gatase-like"/>
</dbReference>
<name>A0A239L4J1_9NOCA</name>
<gene>
    <name evidence="7" type="ORF">SAMN05421642_11226</name>
</gene>
<dbReference type="PANTHER" id="PTHR11236:SF49">
    <property type="entry name" value="ANTHRANILATE SYNTHASE COMPONENT 1"/>
    <property type="match status" value="1"/>
</dbReference>
<keyword evidence="8" id="KW-1185">Reference proteome</keyword>
<keyword evidence="2" id="KW-0315">Glutamine amidotransferase</keyword>
<keyword evidence="3" id="KW-0456">Lyase</keyword>
<dbReference type="GO" id="GO:0000162">
    <property type="term" value="P:L-tryptophan biosynthetic process"/>
    <property type="evidence" value="ECO:0007669"/>
    <property type="project" value="TreeGrafter"/>
</dbReference>
<evidence type="ECO:0000256" key="4">
    <source>
        <dbReference type="ARBA" id="ARBA00047683"/>
    </source>
</evidence>
<reference evidence="8" key="1">
    <citation type="submission" date="2017-06" db="EMBL/GenBank/DDBJ databases">
        <authorList>
            <person name="Varghese N."/>
            <person name="Submissions S."/>
        </authorList>
    </citation>
    <scope>NUCLEOTIDE SEQUENCE [LARGE SCALE GENOMIC DNA]</scope>
    <source>
        <strain evidence="8">JCM 23211</strain>
    </source>
</reference>
<dbReference type="OrthoDB" id="8594609at2"/>
<dbReference type="GO" id="GO:0004049">
    <property type="term" value="F:anthranilate synthase activity"/>
    <property type="evidence" value="ECO:0007669"/>
    <property type="project" value="UniProtKB-EC"/>
</dbReference>
<evidence type="ECO:0000313" key="7">
    <source>
        <dbReference type="EMBL" id="SNT25245.1"/>
    </source>
</evidence>
<evidence type="ECO:0000256" key="2">
    <source>
        <dbReference type="ARBA" id="ARBA00022962"/>
    </source>
</evidence>